<accession>A0A212KBE3</accession>
<dbReference type="InterPro" id="IPR051161">
    <property type="entry name" value="Mannose-6P_isomerase_type2"/>
</dbReference>
<evidence type="ECO:0000313" key="12">
    <source>
        <dbReference type="EMBL" id="SBW08947.1"/>
    </source>
</evidence>
<dbReference type="CDD" id="cd02213">
    <property type="entry name" value="cupin_PMI_typeII_C"/>
    <property type="match status" value="1"/>
</dbReference>
<dbReference type="GO" id="GO:0009298">
    <property type="term" value="P:GDP-mannose biosynthetic process"/>
    <property type="evidence" value="ECO:0007669"/>
    <property type="project" value="TreeGrafter"/>
</dbReference>
<feature type="domain" description="Mannose-6-phosphate isomerase type II C-terminal" evidence="10">
    <location>
        <begin position="352"/>
        <end position="465"/>
    </location>
</feature>
<evidence type="ECO:0000256" key="6">
    <source>
        <dbReference type="ARBA" id="ARBA00023134"/>
    </source>
</evidence>
<dbReference type="InterPro" id="IPR029044">
    <property type="entry name" value="Nucleotide-diphossugar_trans"/>
</dbReference>
<evidence type="ECO:0000256" key="4">
    <source>
        <dbReference type="ARBA" id="ARBA00022695"/>
    </source>
</evidence>
<dbReference type="FunFam" id="3.90.550.10:FF:000046">
    <property type="entry name" value="Mannose-1-phosphate guanylyltransferase (GDP)"/>
    <property type="match status" value="1"/>
</dbReference>
<evidence type="ECO:0000256" key="1">
    <source>
        <dbReference type="ARBA" id="ARBA00006115"/>
    </source>
</evidence>
<dbReference type="Pfam" id="PF00483">
    <property type="entry name" value="NTP_transferase"/>
    <property type="match status" value="1"/>
</dbReference>
<protein>
    <recommendedName>
        <fullName evidence="2">mannose-1-phosphate guanylyltransferase</fullName>
        <ecNumber evidence="2">2.7.7.13</ecNumber>
    </recommendedName>
</protein>
<dbReference type="EC" id="2.7.7.13" evidence="2"/>
<dbReference type="GO" id="GO:0005525">
    <property type="term" value="F:GTP binding"/>
    <property type="evidence" value="ECO:0007669"/>
    <property type="project" value="UniProtKB-KW"/>
</dbReference>
<dbReference type="FunFam" id="2.60.120.10:FF:000032">
    <property type="entry name" value="Mannose-1-phosphate guanylyltransferase/mannose-6-phosphate isomerase"/>
    <property type="match status" value="1"/>
</dbReference>
<dbReference type="PANTHER" id="PTHR46390:SF1">
    <property type="entry name" value="MANNOSE-1-PHOSPHATE GUANYLYLTRANSFERASE"/>
    <property type="match status" value="1"/>
</dbReference>
<evidence type="ECO:0000256" key="2">
    <source>
        <dbReference type="ARBA" id="ARBA00012387"/>
    </source>
</evidence>
<feature type="domain" description="MannoseP isomerase/GMP-like beta-helix" evidence="11">
    <location>
        <begin position="300"/>
        <end position="347"/>
    </location>
</feature>
<comment type="similarity">
    <text evidence="1 8">Belongs to the mannose-6-phosphate isomerase type 2 family.</text>
</comment>
<keyword evidence="3 12" id="KW-0808">Transferase</keyword>
<dbReference type="GO" id="GO:0000271">
    <property type="term" value="P:polysaccharide biosynthetic process"/>
    <property type="evidence" value="ECO:0007669"/>
    <property type="project" value="InterPro"/>
</dbReference>
<dbReference type="SUPFAM" id="SSF53448">
    <property type="entry name" value="Nucleotide-diphospho-sugar transferases"/>
    <property type="match status" value="1"/>
</dbReference>
<name>A0A212KBE3_9BACT</name>
<dbReference type="SUPFAM" id="SSF51182">
    <property type="entry name" value="RmlC-like cupins"/>
    <property type="match status" value="1"/>
</dbReference>
<dbReference type="PANTHER" id="PTHR46390">
    <property type="entry name" value="MANNOSE-1-PHOSPHATE GUANYLYLTRANSFERASE"/>
    <property type="match status" value="1"/>
</dbReference>
<dbReference type="InterPro" id="IPR006375">
    <property type="entry name" value="Man1P_GuaTrfase/Man6P_Isoase"/>
</dbReference>
<keyword evidence="4 12" id="KW-0548">Nucleotidyltransferase</keyword>
<dbReference type="InterPro" id="IPR014710">
    <property type="entry name" value="RmlC-like_jellyroll"/>
</dbReference>
<evidence type="ECO:0000259" key="9">
    <source>
        <dbReference type="Pfam" id="PF00483"/>
    </source>
</evidence>
<proteinExistence type="inferred from homology"/>
<sequence>MQNIAPVILCGGSGTRLWPLSRETYPKQFVDMGGGKTLFKDTVLRAKHTPDSMEPVIVCNEAHRFYVTAELYECGVHGKILLEPAPRNTAPAIALAAFALQEDGADPLMLVLPSDHAIGDEGIFFEGVKRAAPLAEQGRIVTFGIAPTGPETGFGYIEQGEALGANGYRVARFVEKPDAGKAAGMLAKDGYSWNSGMFLLRASVYLKELERFAPQIYAACAAAWKGRKDDQAFSRPDSDAFLSSPSDSIDYAVMEQTDLAAVVPLGVSWSDLGSWEAFYQVGQQDDSGNVCSGDVMTEGAEDCYFNANHRLLAAIGVSGLVVVETQDAVLVAPRDRVQDVKKIVGRLQSAQRPECRQHPLVYRPWGSYETLVMDGRFQVKRIIVNPGAELSLQMHHHRAEHWVVVSGTAEVTNGDLVKLFTENQSTYIPVGTMHRLKNPGVIPLVLIEIQSGSYLGEDDIVRFADVYGREGQLC</sequence>
<comment type="catalytic activity">
    <reaction evidence="7">
        <text>alpha-D-mannose 1-phosphate + GTP + H(+) = GDP-alpha-D-mannose + diphosphate</text>
        <dbReference type="Rhea" id="RHEA:15229"/>
        <dbReference type="ChEBI" id="CHEBI:15378"/>
        <dbReference type="ChEBI" id="CHEBI:33019"/>
        <dbReference type="ChEBI" id="CHEBI:37565"/>
        <dbReference type="ChEBI" id="CHEBI:57527"/>
        <dbReference type="ChEBI" id="CHEBI:58409"/>
        <dbReference type="EC" id="2.7.7.13"/>
    </reaction>
</comment>
<dbReference type="InterPro" id="IPR054566">
    <property type="entry name" value="ManC/GMP-like_b-helix"/>
</dbReference>
<keyword evidence="6" id="KW-0342">GTP-binding</keyword>
<evidence type="ECO:0000256" key="5">
    <source>
        <dbReference type="ARBA" id="ARBA00022741"/>
    </source>
</evidence>
<dbReference type="Gene3D" id="3.90.550.10">
    <property type="entry name" value="Spore Coat Polysaccharide Biosynthesis Protein SpsA, Chain A"/>
    <property type="match status" value="1"/>
</dbReference>
<evidence type="ECO:0000256" key="3">
    <source>
        <dbReference type="ARBA" id="ARBA00022679"/>
    </source>
</evidence>
<evidence type="ECO:0000259" key="10">
    <source>
        <dbReference type="Pfam" id="PF01050"/>
    </source>
</evidence>
<dbReference type="AlphaFoldDB" id="A0A212KBE3"/>
<evidence type="ECO:0000259" key="11">
    <source>
        <dbReference type="Pfam" id="PF22640"/>
    </source>
</evidence>
<keyword evidence="5" id="KW-0547">Nucleotide-binding</keyword>
<dbReference type="InterPro" id="IPR049577">
    <property type="entry name" value="GMPP_N"/>
</dbReference>
<dbReference type="GO" id="GO:0004475">
    <property type="term" value="F:mannose-1-phosphate guanylyltransferase (GTP) activity"/>
    <property type="evidence" value="ECO:0007669"/>
    <property type="project" value="UniProtKB-EC"/>
</dbReference>
<organism evidence="12">
    <name type="scientific">uncultured Desulfovibrio sp</name>
    <dbReference type="NCBI Taxonomy" id="167968"/>
    <lineage>
        <taxon>Bacteria</taxon>
        <taxon>Pseudomonadati</taxon>
        <taxon>Thermodesulfobacteriota</taxon>
        <taxon>Desulfovibrionia</taxon>
        <taxon>Desulfovibrionales</taxon>
        <taxon>Desulfovibrionaceae</taxon>
        <taxon>Desulfovibrio</taxon>
        <taxon>environmental samples</taxon>
    </lineage>
</organism>
<dbReference type="InterPro" id="IPR005835">
    <property type="entry name" value="NTP_transferase_dom"/>
</dbReference>
<evidence type="ECO:0000256" key="8">
    <source>
        <dbReference type="RuleBase" id="RU004190"/>
    </source>
</evidence>
<dbReference type="InterPro" id="IPR001538">
    <property type="entry name" value="Man6P_isomerase-2_C"/>
</dbReference>
<dbReference type="Pfam" id="PF01050">
    <property type="entry name" value="MannoseP_isomer"/>
    <property type="match status" value="1"/>
</dbReference>
<dbReference type="RefSeq" id="WP_275161419.1">
    <property type="nucleotide sequence ID" value="NZ_LT598928.1"/>
</dbReference>
<dbReference type="InterPro" id="IPR011051">
    <property type="entry name" value="RmlC_Cupin_sf"/>
</dbReference>
<dbReference type="NCBIfam" id="TIGR01479">
    <property type="entry name" value="GMP_PMI"/>
    <property type="match status" value="1"/>
</dbReference>
<evidence type="ECO:0000256" key="7">
    <source>
        <dbReference type="ARBA" id="ARBA00047343"/>
    </source>
</evidence>
<feature type="domain" description="Nucleotidyl transferase" evidence="9">
    <location>
        <begin position="6"/>
        <end position="285"/>
    </location>
</feature>
<dbReference type="EMBL" id="FLUP01000001">
    <property type="protein sequence ID" value="SBW08947.1"/>
    <property type="molecule type" value="Genomic_DNA"/>
</dbReference>
<dbReference type="Pfam" id="PF22640">
    <property type="entry name" value="ManC_GMP_beta-helix"/>
    <property type="match status" value="1"/>
</dbReference>
<dbReference type="CDD" id="cd02509">
    <property type="entry name" value="GDP-M1P_Guanylyltransferase"/>
    <property type="match status" value="1"/>
</dbReference>
<reference evidence="12" key="1">
    <citation type="submission" date="2016-04" db="EMBL/GenBank/DDBJ databases">
        <authorList>
            <person name="Evans L.H."/>
            <person name="Alamgir A."/>
            <person name="Owens N."/>
            <person name="Weber N.D."/>
            <person name="Virtaneva K."/>
            <person name="Barbian K."/>
            <person name="Babar A."/>
            <person name="Rosenke K."/>
        </authorList>
    </citation>
    <scope>NUCLEOTIDE SEQUENCE</scope>
    <source>
        <strain evidence="12">92-2</strain>
    </source>
</reference>
<gene>
    <name evidence="12" type="primary">cpsB</name>
    <name evidence="12" type="ORF">KM92DES2_12590</name>
</gene>
<dbReference type="Gene3D" id="2.60.120.10">
    <property type="entry name" value="Jelly Rolls"/>
    <property type="match status" value="1"/>
</dbReference>